<sequence length="198" mass="23120">MDEIKLRPMSQKGYIIGARTAERFQKLIEDGPGPPSYQPIISEKKEIKLALKPFQCGDSRFPKIKRETIPGPGTYDHNIPCNKKIQFYCSFGGLQTLRTSVQLICNYGLKDKCSSCLKEIIGDYYKNNKHKSLCRLCYNNFKNNLPEKKQKRLSQYYKVRDCSNVHYHETTNSKLQLKSEKDIKKIQLREAYLSLYYD</sequence>
<dbReference type="InterPro" id="IPR033602">
    <property type="entry name" value="CIMAP3"/>
</dbReference>
<dbReference type="RefSeq" id="XP_065648717.1">
    <property type="nucleotide sequence ID" value="XM_065792645.1"/>
</dbReference>
<dbReference type="RefSeq" id="XP_065648715.1">
    <property type="nucleotide sequence ID" value="XM_065792643.1"/>
</dbReference>
<reference evidence="2 3" key="1">
    <citation type="submission" date="2025-05" db="UniProtKB">
        <authorList>
            <consortium name="RefSeq"/>
        </authorList>
    </citation>
    <scope>IDENTIFICATION</scope>
</reference>
<organism evidence="1 2">
    <name type="scientific">Hydra vulgaris</name>
    <name type="common">Hydra</name>
    <name type="synonym">Hydra attenuata</name>
    <dbReference type="NCBI Taxonomy" id="6087"/>
    <lineage>
        <taxon>Eukaryota</taxon>
        <taxon>Metazoa</taxon>
        <taxon>Cnidaria</taxon>
        <taxon>Hydrozoa</taxon>
        <taxon>Hydroidolina</taxon>
        <taxon>Anthoathecata</taxon>
        <taxon>Aplanulata</taxon>
        <taxon>Hydridae</taxon>
        <taxon>Hydra</taxon>
    </lineage>
</organism>
<protein>
    <submittedName>
        <fullName evidence="2 3">Uncharacterized protein LOC100214475 isoform X2</fullName>
    </submittedName>
</protein>
<proteinExistence type="predicted"/>
<evidence type="ECO:0000313" key="2">
    <source>
        <dbReference type="RefSeq" id="XP_065648714.1"/>
    </source>
</evidence>
<dbReference type="RefSeq" id="XP_065648714.1">
    <property type="nucleotide sequence ID" value="XM_065792642.1"/>
</dbReference>
<evidence type="ECO:0000313" key="3">
    <source>
        <dbReference type="RefSeq" id="XP_065648715.1"/>
    </source>
</evidence>
<evidence type="ECO:0000313" key="1">
    <source>
        <dbReference type="Proteomes" id="UP001652625"/>
    </source>
</evidence>
<accession>A0ABM4BI63</accession>
<dbReference type="Proteomes" id="UP001652625">
    <property type="component" value="Chromosome 03"/>
</dbReference>
<evidence type="ECO:0000313" key="4">
    <source>
        <dbReference type="RefSeq" id="XP_065648716.1"/>
    </source>
</evidence>
<dbReference type="PANTHER" id="PTHR31508">
    <property type="entry name" value="PROTEIN PITCHFORK"/>
    <property type="match status" value="1"/>
</dbReference>
<evidence type="ECO:0000313" key="5">
    <source>
        <dbReference type="RefSeq" id="XP_065648717.1"/>
    </source>
</evidence>
<name>A0ABM4BI63_HYDVU</name>
<dbReference type="PANTHER" id="PTHR31508:SF2">
    <property type="entry name" value="PROTEIN PITCHFORK"/>
    <property type="match status" value="1"/>
</dbReference>
<gene>
    <name evidence="2 3 4 5" type="primary">LOC100214475</name>
</gene>
<dbReference type="RefSeq" id="XP_065648716.1">
    <property type="nucleotide sequence ID" value="XM_065792644.1"/>
</dbReference>
<keyword evidence="1" id="KW-1185">Reference proteome</keyword>
<dbReference type="GeneID" id="100214475"/>